<dbReference type="AlphaFoldDB" id="A0A098M5H0"/>
<comment type="caution">
    <text evidence="2">The sequence shown here is derived from an EMBL/GenBank/DDBJ whole genome shotgun (WGS) entry which is preliminary data.</text>
</comment>
<feature type="chain" id="PRO_5001945692" description="PepSY domain-containing protein" evidence="1">
    <location>
        <begin position="26"/>
        <end position="229"/>
    </location>
</feature>
<reference evidence="2 3" key="1">
    <citation type="submission" date="2014-08" db="EMBL/GenBank/DDBJ databases">
        <authorList>
            <person name="den Bakker H.C."/>
        </authorList>
    </citation>
    <scope>NUCLEOTIDE SEQUENCE [LARGE SCALE GENOMIC DNA]</scope>
    <source>
        <strain evidence="2 3">DSM 18334</strain>
    </source>
</reference>
<evidence type="ECO:0000256" key="1">
    <source>
        <dbReference type="SAM" id="SignalP"/>
    </source>
</evidence>
<dbReference type="OrthoDB" id="2380710at2"/>
<dbReference type="STRING" id="268407.PWYN_19065"/>
<accession>A0A098M5H0</accession>
<dbReference type="PANTHER" id="PTHR33794:SF1">
    <property type="entry name" value="BACILLOLYSIN"/>
    <property type="match status" value="1"/>
</dbReference>
<proteinExistence type="predicted"/>
<gene>
    <name evidence="2" type="ORF">PWYN_19065</name>
</gene>
<keyword evidence="1" id="KW-0732">Signal</keyword>
<dbReference type="RefSeq" id="WP_036655038.1">
    <property type="nucleotide sequence ID" value="NZ_JQCR01000003.1"/>
</dbReference>
<name>A0A098M5H0_9BACL</name>
<evidence type="ECO:0000313" key="2">
    <source>
        <dbReference type="EMBL" id="KGE16797.1"/>
    </source>
</evidence>
<dbReference type="EMBL" id="JQCR01000003">
    <property type="protein sequence ID" value="KGE16797.1"/>
    <property type="molecule type" value="Genomic_DNA"/>
</dbReference>
<evidence type="ECO:0008006" key="4">
    <source>
        <dbReference type="Google" id="ProtNLM"/>
    </source>
</evidence>
<dbReference type="PANTHER" id="PTHR33794">
    <property type="entry name" value="BACILLOLYSIN"/>
    <property type="match status" value="1"/>
</dbReference>
<dbReference type="InterPro" id="IPR050728">
    <property type="entry name" value="Zinc_Metalloprotease_M4"/>
</dbReference>
<protein>
    <recommendedName>
        <fullName evidence="4">PepSY domain-containing protein</fullName>
    </recommendedName>
</protein>
<organism evidence="2 3">
    <name type="scientific">Paenibacillus wynnii</name>
    <dbReference type="NCBI Taxonomy" id="268407"/>
    <lineage>
        <taxon>Bacteria</taxon>
        <taxon>Bacillati</taxon>
        <taxon>Bacillota</taxon>
        <taxon>Bacilli</taxon>
        <taxon>Bacillales</taxon>
        <taxon>Paenibacillaceae</taxon>
        <taxon>Paenibacillus</taxon>
    </lineage>
</organism>
<dbReference type="Proteomes" id="UP000029734">
    <property type="component" value="Unassembled WGS sequence"/>
</dbReference>
<feature type="signal peptide" evidence="1">
    <location>
        <begin position="1"/>
        <end position="25"/>
    </location>
</feature>
<dbReference type="eggNOG" id="COG3227">
    <property type="taxonomic scope" value="Bacteria"/>
</dbReference>
<keyword evidence="3" id="KW-1185">Reference proteome</keyword>
<sequence>MYKIFSLILVMCVTLFSPLNTHTFAQEKLPKSTSVLHQLEKDSHGTMDVKWNSNINTPSLITGKLSMPSKHSPEWIARGFLNKLRTLYGLQNLSRDLKVVKVEKKTNVIRVHFQHLLFQVPVWKDQLVVEMGSDGVIRKVEGTIHPNLERQLFHRPMHAAISEKQAVRRALGLIPRALAKEPEVESYYLPLRPGTPLVYAVKLHYLTPDKTTLTLIHSLTGRIIEIQVL</sequence>
<evidence type="ECO:0000313" key="3">
    <source>
        <dbReference type="Proteomes" id="UP000029734"/>
    </source>
</evidence>
<reference evidence="2 3" key="2">
    <citation type="submission" date="2014-10" db="EMBL/GenBank/DDBJ databases">
        <title>Comparative genomics of the Paenibacillus odorifer group.</title>
        <authorList>
            <person name="Tsai Y.-C."/>
            <person name="Martin N."/>
            <person name="Korlach J."/>
            <person name="Wiedmann M."/>
        </authorList>
    </citation>
    <scope>NUCLEOTIDE SEQUENCE [LARGE SCALE GENOMIC DNA]</scope>
    <source>
        <strain evidence="2 3">DSM 18334</strain>
    </source>
</reference>